<keyword evidence="2" id="KW-1185">Reference proteome</keyword>
<evidence type="ECO:0000313" key="1">
    <source>
        <dbReference type="EMBL" id="QCD82179.1"/>
    </source>
</evidence>
<dbReference type="OrthoDB" id="1418524at2759"/>
<reference evidence="1 2" key="1">
    <citation type="submission" date="2019-04" db="EMBL/GenBank/DDBJ databases">
        <title>An improved genome assembly and genetic linkage map for asparagus bean, Vigna unguiculata ssp. sesquipedialis.</title>
        <authorList>
            <person name="Xia Q."/>
            <person name="Zhang R."/>
            <person name="Dong Y."/>
        </authorList>
    </citation>
    <scope>NUCLEOTIDE SEQUENCE [LARGE SCALE GENOMIC DNA]</scope>
    <source>
        <tissue evidence="1">Leaf</tissue>
    </source>
</reference>
<evidence type="ECO:0000313" key="2">
    <source>
        <dbReference type="Proteomes" id="UP000501690"/>
    </source>
</evidence>
<name>A0A4D6L068_VIGUN</name>
<accession>A0A4D6L068</accession>
<dbReference type="EMBL" id="CP039346">
    <property type="protein sequence ID" value="QCD82179.1"/>
    <property type="molecule type" value="Genomic_DNA"/>
</dbReference>
<proteinExistence type="predicted"/>
<dbReference type="Gramene" id="Vigun03g248000.1.v1.2">
    <property type="protein sequence ID" value="Vigun03g248000.1.v1.2"/>
    <property type="gene ID" value="Vigun03g248000.v1.2"/>
</dbReference>
<gene>
    <name evidence="1" type="ORF">DEO72_LG2g2514</name>
</gene>
<protein>
    <submittedName>
        <fullName evidence="1">Uncharacterized protein</fullName>
    </submittedName>
</protein>
<dbReference type="AlphaFoldDB" id="A0A4D6L068"/>
<dbReference type="Proteomes" id="UP000501690">
    <property type="component" value="Linkage Group LG2"/>
</dbReference>
<sequence length="201" mass="22739">MASTNPTHGHTDQEQSTWYIVLRLTFDTSQIVTRFQLTMHDGVHFTLEQIPDSEADLLPFNPMLHEAWTQRDYELVHEPYTHLIPRGNWLNESLTLRQHQVPEHVQNQVDEFFSLLPPSDYAGQYPRFWFGDIVVGPSASNNSSADQTLQMLPVNVPNEEAGGSTYESQIQMGAATATPSMNANADADEEIDLELRLGRSQ</sequence>
<organism evidence="1 2">
    <name type="scientific">Vigna unguiculata</name>
    <name type="common">Cowpea</name>
    <dbReference type="NCBI Taxonomy" id="3917"/>
    <lineage>
        <taxon>Eukaryota</taxon>
        <taxon>Viridiplantae</taxon>
        <taxon>Streptophyta</taxon>
        <taxon>Embryophyta</taxon>
        <taxon>Tracheophyta</taxon>
        <taxon>Spermatophyta</taxon>
        <taxon>Magnoliopsida</taxon>
        <taxon>eudicotyledons</taxon>
        <taxon>Gunneridae</taxon>
        <taxon>Pentapetalae</taxon>
        <taxon>rosids</taxon>
        <taxon>fabids</taxon>
        <taxon>Fabales</taxon>
        <taxon>Fabaceae</taxon>
        <taxon>Papilionoideae</taxon>
        <taxon>50 kb inversion clade</taxon>
        <taxon>NPAAA clade</taxon>
        <taxon>indigoferoid/millettioid clade</taxon>
        <taxon>Phaseoleae</taxon>
        <taxon>Vigna</taxon>
    </lineage>
</organism>